<dbReference type="InterPro" id="IPR044878">
    <property type="entry name" value="UbiA_sf"/>
</dbReference>
<dbReference type="AlphaFoldDB" id="A0A934VB63"/>
<evidence type="ECO:0000256" key="1">
    <source>
        <dbReference type="ARBA" id="ARBA00004141"/>
    </source>
</evidence>
<feature type="transmembrane region" description="Helical" evidence="6">
    <location>
        <begin position="298"/>
        <end position="315"/>
    </location>
</feature>
<keyword evidence="2" id="KW-1003">Cell membrane</keyword>
<dbReference type="EMBL" id="JAENII010000005">
    <property type="protein sequence ID" value="MBK1827058.1"/>
    <property type="molecule type" value="Genomic_DNA"/>
</dbReference>
<feature type="transmembrane region" description="Helical" evidence="6">
    <location>
        <begin position="394"/>
        <end position="414"/>
    </location>
</feature>
<comment type="caution">
    <text evidence="7">The sequence shown here is derived from an EMBL/GenBank/DDBJ whole genome shotgun (WGS) entry which is preliminary data.</text>
</comment>
<keyword evidence="3 6" id="KW-0812">Transmembrane</keyword>
<dbReference type="GO" id="GO:0016020">
    <property type="term" value="C:membrane"/>
    <property type="evidence" value="ECO:0007669"/>
    <property type="project" value="UniProtKB-SubCell"/>
</dbReference>
<dbReference type="CDD" id="cd13963">
    <property type="entry name" value="PT_UbiA_2"/>
    <property type="match status" value="1"/>
</dbReference>
<evidence type="ECO:0000313" key="7">
    <source>
        <dbReference type="EMBL" id="MBK1827058.1"/>
    </source>
</evidence>
<dbReference type="InterPro" id="IPR023214">
    <property type="entry name" value="HAD_sf"/>
</dbReference>
<dbReference type="Gene3D" id="1.10.357.140">
    <property type="entry name" value="UbiA prenyltransferase"/>
    <property type="match status" value="1"/>
</dbReference>
<gene>
    <name evidence="7" type="ORF">JIN81_08505</name>
</gene>
<sequence>MSSDNQNGKATEVPLCVDLDGTFIRSDLLIEGVLRLLRHKPLSAWRLPLWLARGKATLKGELARALDPPEHAPPVNTEIEAWLKEEKAAGRQILLVTASHEEALGPVRDLFPFDEIIASNDTLNLKGEKKALYLVERFGENGFDYAGDSSSDTAIWDHARKAVPVFHSKQRLAWAERTYDVDRTFCTNSTSWPDWVKALRIHQWAKNLLIALPFLAGHHFHTGWELAGLFAAFLAMSLCASGTYLWNDLLDLEYDRAHPRKRKRLAASGKTSLQRIILASCTLVGAGLLGGFALDPTFGLLLLAYIATTLSYSLYFKRVAIADIFMLALLYLSRVVGGIIISEAVVSFWLFAFTFLLFLSLAAAKRYTELRMTVDRGDEGIQGRGYSREDFPTVSGLGLSAGVASCIVLGLYSNSEQVTSLYVRPQWFWGICVIALYWITRIWFLTHRGLMHDDPVVFALKDRGTWILGLLGLSFVLFALPKPA</sequence>
<proteinExistence type="predicted"/>
<feature type="transmembrane region" description="Helical" evidence="6">
    <location>
        <begin position="226"/>
        <end position="246"/>
    </location>
</feature>
<accession>A0A934VB63</accession>
<feature type="transmembrane region" description="Helical" evidence="6">
    <location>
        <begin position="426"/>
        <end position="444"/>
    </location>
</feature>
<evidence type="ECO:0000256" key="3">
    <source>
        <dbReference type="ARBA" id="ARBA00022692"/>
    </source>
</evidence>
<comment type="subcellular location">
    <subcellularLocation>
        <location evidence="1">Membrane</location>
        <topology evidence="1">Multi-pass membrane protein</topology>
    </subcellularLocation>
</comment>
<dbReference type="SUPFAM" id="SSF56784">
    <property type="entry name" value="HAD-like"/>
    <property type="match status" value="1"/>
</dbReference>
<reference evidence="7" key="1">
    <citation type="submission" date="2021-01" db="EMBL/GenBank/DDBJ databases">
        <title>Modified the classification status of verrucomicrobia.</title>
        <authorList>
            <person name="Feng X."/>
        </authorList>
    </citation>
    <scope>NUCLEOTIDE SEQUENCE</scope>
    <source>
        <strain evidence="7">KCTC 22201</strain>
    </source>
</reference>
<dbReference type="GO" id="GO:0016765">
    <property type="term" value="F:transferase activity, transferring alkyl or aryl (other than methyl) groups"/>
    <property type="evidence" value="ECO:0007669"/>
    <property type="project" value="InterPro"/>
</dbReference>
<organism evidence="7 8">
    <name type="scientific">Haloferula rosea</name>
    <dbReference type="NCBI Taxonomy" id="490093"/>
    <lineage>
        <taxon>Bacteria</taxon>
        <taxon>Pseudomonadati</taxon>
        <taxon>Verrucomicrobiota</taxon>
        <taxon>Verrucomicrobiia</taxon>
        <taxon>Verrucomicrobiales</taxon>
        <taxon>Verrucomicrobiaceae</taxon>
        <taxon>Haloferula</taxon>
    </lineage>
</organism>
<name>A0A934VB63_9BACT</name>
<keyword evidence="8" id="KW-1185">Reference proteome</keyword>
<dbReference type="RefSeq" id="WP_200278506.1">
    <property type="nucleotide sequence ID" value="NZ_JAENII010000005.1"/>
</dbReference>
<dbReference type="Pfam" id="PF01040">
    <property type="entry name" value="UbiA"/>
    <property type="match status" value="1"/>
</dbReference>
<protein>
    <submittedName>
        <fullName evidence="7">UbiA family prenyltransferase</fullName>
    </submittedName>
</protein>
<evidence type="ECO:0000256" key="6">
    <source>
        <dbReference type="SAM" id="Phobius"/>
    </source>
</evidence>
<feature type="transmembrane region" description="Helical" evidence="6">
    <location>
        <begin position="322"/>
        <end position="341"/>
    </location>
</feature>
<keyword evidence="5 6" id="KW-0472">Membrane</keyword>
<feature type="transmembrane region" description="Helical" evidence="6">
    <location>
        <begin position="347"/>
        <end position="364"/>
    </location>
</feature>
<feature type="transmembrane region" description="Helical" evidence="6">
    <location>
        <begin position="272"/>
        <end position="292"/>
    </location>
</feature>
<evidence type="ECO:0000256" key="4">
    <source>
        <dbReference type="ARBA" id="ARBA00022989"/>
    </source>
</evidence>
<dbReference type="InterPro" id="IPR036412">
    <property type="entry name" value="HAD-like_sf"/>
</dbReference>
<feature type="transmembrane region" description="Helical" evidence="6">
    <location>
        <begin position="464"/>
        <end position="481"/>
    </location>
</feature>
<evidence type="ECO:0000313" key="8">
    <source>
        <dbReference type="Proteomes" id="UP000658278"/>
    </source>
</evidence>
<dbReference type="Gene3D" id="3.40.50.1000">
    <property type="entry name" value="HAD superfamily/HAD-like"/>
    <property type="match status" value="1"/>
</dbReference>
<keyword evidence="4 6" id="KW-1133">Transmembrane helix</keyword>
<evidence type="ECO:0000256" key="2">
    <source>
        <dbReference type="ARBA" id="ARBA00022475"/>
    </source>
</evidence>
<dbReference type="Proteomes" id="UP000658278">
    <property type="component" value="Unassembled WGS sequence"/>
</dbReference>
<dbReference type="InterPro" id="IPR000537">
    <property type="entry name" value="UbiA_prenyltransferase"/>
</dbReference>
<evidence type="ECO:0000256" key="5">
    <source>
        <dbReference type="ARBA" id="ARBA00023136"/>
    </source>
</evidence>
<dbReference type="NCBIfam" id="NF006088">
    <property type="entry name" value="PRK08238.1"/>
    <property type="match status" value="1"/>
</dbReference>